<reference evidence="14" key="1">
    <citation type="submission" date="2018-10" db="EMBL/GenBank/DDBJ databases">
        <authorList>
            <person name="Peiro R."/>
            <person name="Begona"/>
            <person name="Cbmso G."/>
            <person name="Lopez M."/>
            <person name="Gonzalez S."/>
            <person name="Sacristan E."/>
            <person name="Castillo E."/>
        </authorList>
    </citation>
    <scope>NUCLEOTIDE SEQUENCE [LARGE SCALE GENOMIC DNA]</scope>
</reference>
<dbReference type="EMBL" id="UWOC01000148">
    <property type="protein sequence ID" value="VCU08875.1"/>
    <property type="molecule type" value="Genomic_DNA"/>
</dbReference>
<name>A0A447CU95_9BRAD</name>
<dbReference type="OrthoDB" id="9781342at2"/>
<keyword evidence="5 11" id="KW-0378">Hydrolase</keyword>
<dbReference type="NCBIfam" id="TIGR00066">
    <property type="entry name" value="g_glut_trans"/>
    <property type="match status" value="1"/>
</dbReference>
<comment type="catalytic activity">
    <reaction evidence="1 11">
        <text>an S-substituted glutathione + H2O = an S-substituted L-cysteinylglycine + L-glutamate</text>
        <dbReference type="Rhea" id="RHEA:59468"/>
        <dbReference type="ChEBI" id="CHEBI:15377"/>
        <dbReference type="ChEBI" id="CHEBI:29985"/>
        <dbReference type="ChEBI" id="CHEBI:90779"/>
        <dbReference type="ChEBI" id="CHEBI:143103"/>
        <dbReference type="EC" id="3.4.19.13"/>
    </reaction>
</comment>
<dbReference type="Gene3D" id="3.60.20.40">
    <property type="match status" value="1"/>
</dbReference>
<dbReference type="PANTHER" id="PTHR43199:SF1">
    <property type="entry name" value="GLUTATHIONE HYDROLASE PROENZYME"/>
    <property type="match status" value="1"/>
</dbReference>
<accession>A0A447CU95</accession>
<evidence type="ECO:0000256" key="8">
    <source>
        <dbReference type="ARBA" id="ARBA00047417"/>
    </source>
</evidence>
<gene>
    <name evidence="13" type="primary">ggt</name>
    <name evidence="13" type="ORF">RHODGE_RHODGE_02633</name>
</gene>
<comment type="caution">
    <text evidence="13">The sequence shown here is derived from an EMBL/GenBank/DDBJ whole genome shotgun (WGS) entry which is preliminary data.</text>
</comment>
<comment type="similarity">
    <text evidence="3 11">Belongs to the gamma-glutamyltransferase family.</text>
</comment>
<evidence type="ECO:0000256" key="1">
    <source>
        <dbReference type="ARBA" id="ARBA00001049"/>
    </source>
</evidence>
<feature type="signal peptide" evidence="12">
    <location>
        <begin position="1"/>
        <end position="23"/>
    </location>
</feature>
<evidence type="ECO:0000256" key="4">
    <source>
        <dbReference type="ARBA" id="ARBA00022679"/>
    </source>
</evidence>
<keyword evidence="14" id="KW-1185">Reference proteome</keyword>
<evidence type="ECO:0000256" key="5">
    <source>
        <dbReference type="ARBA" id="ARBA00022801"/>
    </source>
</evidence>
<comment type="subunit">
    <text evidence="11">This enzyme consists of two polypeptide chains, which are synthesized in precursor form from a single polypeptide.</text>
</comment>
<keyword evidence="4 11" id="KW-0808">Transferase</keyword>
<dbReference type="Pfam" id="PF01019">
    <property type="entry name" value="G_glu_transpept"/>
    <property type="match status" value="1"/>
</dbReference>
<comment type="catalytic activity">
    <reaction evidence="8 11">
        <text>an N-terminal (5-L-glutamyl)-[peptide] + an alpha-amino acid = 5-L-glutamyl amino acid + an N-terminal L-alpha-aminoacyl-[peptide]</text>
        <dbReference type="Rhea" id="RHEA:23904"/>
        <dbReference type="Rhea" id="RHEA-COMP:9780"/>
        <dbReference type="Rhea" id="RHEA-COMP:9795"/>
        <dbReference type="ChEBI" id="CHEBI:77644"/>
        <dbReference type="ChEBI" id="CHEBI:78597"/>
        <dbReference type="ChEBI" id="CHEBI:78599"/>
        <dbReference type="ChEBI" id="CHEBI:78608"/>
        <dbReference type="EC" id="2.3.2.2"/>
    </reaction>
</comment>
<comment type="pathway">
    <text evidence="11">Sulfur metabolism; glutathione metabolism.</text>
</comment>
<keyword evidence="12" id="KW-0732">Signal</keyword>
<feature type="binding site" evidence="10">
    <location>
        <begin position="467"/>
        <end position="468"/>
    </location>
    <ligand>
        <name>L-glutamate</name>
        <dbReference type="ChEBI" id="CHEBI:29985"/>
    </ligand>
</feature>
<dbReference type="EC" id="3.4.19.13" evidence="11"/>
<dbReference type="InterPro" id="IPR000101">
    <property type="entry name" value="GGT_peptidase"/>
</dbReference>
<evidence type="ECO:0000256" key="11">
    <source>
        <dbReference type="RuleBase" id="RU368036"/>
    </source>
</evidence>
<feature type="binding site" evidence="10">
    <location>
        <position position="489"/>
    </location>
    <ligand>
        <name>L-glutamate</name>
        <dbReference type="ChEBI" id="CHEBI:29985"/>
    </ligand>
</feature>
<evidence type="ECO:0000256" key="6">
    <source>
        <dbReference type="ARBA" id="ARBA00023145"/>
    </source>
</evidence>
<dbReference type="SUPFAM" id="SSF56235">
    <property type="entry name" value="N-terminal nucleophile aminohydrolases (Ntn hydrolases)"/>
    <property type="match status" value="1"/>
</dbReference>
<feature type="binding site" evidence="10">
    <location>
        <position position="116"/>
    </location>
    <ligand>
        <name>L-glutamate</name>
        <dbReference type="ChEBI" id="CHEBI:29985"/>
    </ligand>
</feature>
<evidence type="ECO:0000313" key="13">
    <source>
        <dbReference type="EMBL" id="VCU08875.1"/>
    </source>
</evidence>
<evidence type="ECO:0000256" key="2">
    <source>
        <dbReference type="ARBA" id="ARBA00001089"/>
    </source>
</evidence>
<evidence type="ECO:0000256" key="9">
    <source>
        <dbReference type="PIRSR" id="PIRSR600101-1"/>
    </source>
</evidence>
<dbReference type="PRINTS" id="PR01210">
    <property type="entry name" value="GGTRANSPTASE"/>
</dbReference>
<dbReference type="AlphaFoldDB" id="A0A447CU95"/>
<dbReference type="Proteomes" id="UP000289200">
    <property type="component" value="Unassembled WGS sequence"/>
</dbReference>
<dbReference type="EC" id="2.3.2.2" evidence="11"/>
<evidence type="ECO:0000256" key="3">
    <source>
        <dbReference type="ARBA" id="ARBA00009381"/>
    </source>
</evidence>
<feature type="binding site" evidence="10">
    <location>
        <begin position="414"/>
        <end position="416"/>
    </location>
    <ligand>
        <name>L-glutamate</name>
        <dbReference type="ChEBI" id="CHEBI:29985"/>
    </ligand>
</feature>
<feature type="active site" description="Nucleophile" evidence="9">
    <location>
        <position position="396"/>
    </location>
</feature>
<keyword evidence="7 11" id="KW-0012">Acyltransferase</keyword>
<dbReference type="Gene3D" id="1.10.246.130">
    <property type="match status" value="1"/>
</dbReference>
<feature type="binding site" evidence="10">
    <location>
        <position position="438"/>
    </location>
    <ligand>
        <name>L-glutamate</name>
        <dbReference type="ChEBI" id="CHEBI:29985"/>
    </ligand>
</feature>
<evidence type="ECO:0000256" key="10">
    <source>
        <dbReference type="PIRSR" id="PIRSR600101-2"/>
    </source>
</evidence>
<dbReference type="UniPathway" id="UPA00204"/>
<comment type="PTM">
    <text evidence="11">Cleaved by autocatalysis into a large and a small subunit.</text>
</comment>
<evidence type="ECO:0000256" key="12">
    <source>
        <dbReference type="SAM" id="SignalP"/>
    </source>
</evidence>
<dbReference type="PANTHER" id="PTHR43199">
    <property type="entry name" value="GLUTATHIONE HYDROLASE"/>
    <property type="match status" value="1"/>
</dbReference>
<dbReference type="InterPro" id="IPR043137">
    <property type="entry name" value="GGT_ssub_C"/>
</dbReference>
<dbReference type="RefSeq" id="WP_129609354.1">
    <property type="nucleotide sequence ID" value="NZ_UWOC01000148.1"/>
</dbReference>
<evidence type="ECO:0000256" key="7">
    <source>
        <dbReference type="ARBA" id="ARBA00023315"/>
    </source>
</evidence>
<dbReference type="GO" id="GO:0006751">
    <property type="term" value="P:glutathione catabolic process"/>
    <property type="evidence" value="ECO:0007669"/>
    <property type="project" value="UniProtKB-UniRule"/>
</dbReference>
<dbReference type="GO" id="GO:0006750">
    <property type="term" value="P:glutathione biosynthetic process"/>
    <property type="evidence" value="ECO:0007669"/>
    <property type="project" value="UniProtKB-KW"/>
</dbReference>
<dbReference type="InterPro" id="IPR051792">
    <property type="entry name" value="GGT_bact"/>
</dbReference>
<dbReference type="InterPro" id="IPR043138">
    <property type="entry name" value="GGT_lsub"/>
</dbReference>
<feature type="chain" id="PRO_5019544127" description="Glutathione hydrolase proenzyme" evidence="12">
    <location>
        <begin position="24"/>
        <end position="584"/>
    </location>
</feature>
<dbReference type="InterPro" id="IPR029055">
    <property type="entry name" value="Ntn_hydrolases_N"/>
</dbReference>
<comment type="catalytic activity">
    <reaction evidence="2 11">
        <text>glutathione + H2O = L-cysteinylglycine + L-glutamate</text>
        <dbReference type="Rhea" id="RHEA:28807"/>
        <dbReference type="ChEBI" id="CHEBI:15377"/>
        <dbReference type="ChEBI" id="CHEBI:29985"/>
        <dbReference type="ChEBI" id="CHEBI:57925"/>
        <dbReference type="ChEBI" id="CHEBI:61694"/>
        <dbReference type="EC" id="3.4.19.13"/>
    </reaction>
</comment>
<protein>
    <recommendedName>
        <fullName evidence="11">Glutathione hydrolase proenzyme</fullName>
        <ecNumber evidence="11">2.3.2.2</ecNumber>
        <ecNumber evidence="11">3.4.19.13</ecNumber>
    </recommendedName>
    <component>
        <recommendedName>
            <fullName evidence="11">Glutathione hydrolase large chain</fullName>
        </recommendedName>
    </component>
    <component>
        <recommendedName>
            <fullName evidence="11">Glutathione hydrolase small chain</fullName>
        </recommendedName>
    </component>
</protein>
<dbReference type="GO" id="GO:0036374">
    <property type="term" value="F:glutathione hydrolase activity"/>
    <property type="evidence" value="ECO:0007669"/>
    <property type="project" value="UniProtKB-UniRule"/>
</dbReference>
<proteinExistence type="inferred from homology"/>
<evidence type="ECO:0000313" key="14">
    <source>
        <dbReference type="Proteomes" id="UP000289200"/>
    </source>
</evidence>
<organism evidence="13 14">
    <name type="scientific">Rhodoplanes serenus</name>
    <dbReference type="NCBI Taxonomy" id="200615"/>
    <lineage>
        <taxon>Bacteria</taxon>
        <taxon>Pseudomonadati</taxon>
        <taxon>Pseudomonadota</taxon>
        <taxon>Alphaproteobacteria</taxon>
        <taxon>Hyphomicrobiales</taxon>
        <taxon>Nitrobacteraceae</taxon>
        <taxon>Rhodoplanes</taxon>
    </lineage>
</organism>
<sequence length="584" mass="58627">MRLPALGAAAALLLALVPVAVPAQPSVRDAATAPSVHAGAVRVEAVTARHGMVASQEAEASRIGAAVLAQGGNAVDAAVATAFALAVTLPRAGNLGGGGFLVLHRAGGEAVTIDFREAAPAAATADMFLDAEGRADPQASRFSARAIGVPGSVAGLALAHARHGSGRLSLADLIAPAIRLARDGVPVQDDLLDSLLLGAPRLARWPSSARIFLGGDGRPPAAGARLVQVDLADTLAAIAAGGPAAFYEGLVAERIVAAVRAAGGVLARDDLARYRAVERPALRGTYQGHDLVVMPPPSSGGVHLVQMLNILEGYDLAALGAGSPAALHLAIEAMKRAYADRAVFLGDPDTVDVPLARLLAKDYAAMLRAGIDPARATPAAAIRPDSPALGAGGPDTTHLSVVDRDGNAVALTTSLNFNWGVGLVAEGTGVLLNNTLDDFSAKPGAPNAFGLIGGAANAPGPGKRPLSSMTPTIVLKDGRPVLVTGAPGGSRIISAVLQVVLGRLDFGLSPADAVAAPRVHHQWRPDEVLVEPTLPDATVRALAAMGHPVRVGPVSGSAHTIAATPDGLVGVADGRSRGAGAAGH</sequence>
<keyword evidence="6 11" id="KW-0865">Zymogen</keyword>
<keyword evidence="11" id="KW-0317">Glutathione biosynthesis</keyword>
<dbReference type="GO" id="GO:0103068">
    <property type="term" value="F:leukotriene C4 gamma-glutamyl transferase activity"/>
    <property type="evidence" value="ECO:0007669"/>
    <property type="project" value="UniProtKB-EC"/>
</dbReference>